<protein>
    <submittedName>
        <fullName evidence="1">Uncharacterized protein</fullName>
    </submittedName>
</protein>
<keyword evidence="2" id="KW-1185">Reference proteome</keyword>
<dbReference type="Proteomes" id="UP000622533">
    <property type="component" value="Unassembled WGS sequence"/>
</dbReference>
<proteinExistence type="predicted"/>
<accession>A0A8J6ZX12</accession>
<dbReference type="RefSeq" id="WP_193913733.1">
    <property type="nucleotide sequence ID" value="NZ_JADEXS020000001.1"/>
</dbReference>
<organism evidence="1 2">
    <name type="scientific">Desmonostoc muscorum LEGE 12446</name>
    <dbReference type="NCBI Taxonomy" id="1828758"/>
    <lineage>
        <taxon>Bacteria</taxon>
        <taxon>Bacillati</taxon>
        <taxon>Cyanobacteriota</taxon>
        <taxon>Cyanophyceae</taxon>
        <taxon>Nostocales</taxon>
        <taxon>Nostocaceae</taxon>
        <taxon>Desmonostoc</taxon>
    </lineage>
</organism>
<reference evidence="1" key="1">
    <citation type="submission" date="2020-10" db="EMBL/GenBank/DDBJ databases">
        <authorList>
            <person name="Castelo-Branco R."/>
            <person name="Eusebio N."/>
            <person name="Adriana R."/>
            <person name="Vieira A."/>
            <person name="Brugerolle De Fraissinette N."/>
            <person name="Rezende De Castro R."/>
            <person name="Schneider M.P."/>
            <person name="Vasconcelos V."/>
            <person name="Leao P.N."/>
        </authorList>
    </citation>
    <scope>NUCLEOTIDE SEQUENCE</scope>
    <source>
        <strain evidence="1">LEGE 12446</strain>
    </source>
</reference>
<gene>
    <name evidence="1" type="ORF">IQ276_03620</name>
</gene>
<sequence>MITNLLQPVSLYVVEASNGQEGLQKAIALKPDSIVKDWASRLEETDTTSALFAR</sequence>
<dbReference type="EMBL" id="JADEXS010000028">
    <property type="protein sequence ID" value="MBE9021581.1"/>
    <property type="molecule type" value="Genomic_DNA"/>
</dbReference>
<evidence type="ECO:0000313" key="2">
    <source>
        <dbReference type="Proteomes" id="UP000622533"/>
    </source>
</evidence>
<dbReference type="AlphaFoldDB" id="A0A8J6ZX12"/>
<evidence type="ECO:0000313" key="1">
    <source>
        <dbReference type="EMBL" id="MBE9021581.1"/>
    </source>
</evidence>
<comment type="caution">
    <text evidence="1">The sequence shown here is derived from an EMBL/GenBank/DDBJ whole genome shotgun (WGS) entry which is preliminary data.</text>
</comment>
<name>A0A8J6ZX12_DESMC</name>